<comment type="caution">
    <text evidence="2">The sequence shown here is derived from an EMBL/GenBank/DDBJ whole genome shotgun (WGS) entry which is preliminary data.</text>
</comment>
<proteinExistence type="predicted"/>
<protein>
    <submittedName>
        <fullName evidence="2">IS1634 family transposase</fullName>
    </submittedName>
</protein>
<dbReference type="PANTHER" id="PTHR34614">
    <property type="match status" value="1"/>
</dbReference>
<dbReference type="EMBL" id="VSIV01000116">
    <property type="protein sequence ID" value="TYB33689.1"/>
    <property type="molecule type" value="Genomic_DNA"/>
</dbReference>
<organism evidence="2 3">
    <name type="scientific">Flexistipes sinusarabici</name>
    <dbReference type="NCBI Taxonomy" id="2352"/>
    <lineage>
        <taxon>Bacteria</taxon>
        <taxon>Pseudomonadati</taxon>
        <taxon>Deferribacterota</taxon>
        <taxon>Deferribacteres</taxon>
        <taxon>Deferribacterales</taxon>
        <taxon>Flexistipitaceae</taxon>
        <taxon>Flexistipes</taxon>
    </lineage>
</organism>
<dbReference type="AlphaFoldDB" id="A0A5D0MRU3"/>
<feature type="non-terminal residue" evidence="2">
    <location>
        <position position="527"/>
    </location>
</feature>
<sequence>MWAKITKARGHKYLQIIHSYRDAQGVPRQKVLWNAGRIDNYNRKDLEKIGMKLLELSGSQCVDFNNLEGEAVVNWGYAIYKRLWEEFELEKIMNKIISKTKVQFSLNDSVFHMVIQHLLEPCSKLKTYEKQQDYLGIKEVELNSLYRSLDLLAENKEKIEEDIYFKNRNLFNMEIDVAYYDVTTFYFESVKQDSIKEFGYSKDCKFNQVQVVMGLFVDCEGRPIGYELFRGNIFDGKTLEKSLKILKERFKIRRVIIVADRGINSKNNLLKLKTLGYGYIVASRLKSMSKEIINEALEEKGYTEVSDEGFKYKVINYNNIINGEEHSERLIITYSEKRAKKDRADRNRLLQKTAKLLKYPSKIEASNKRGGKKYIKLTGNKKWELDRKAIETSERFDGYYAIQTSEMKVSPKEILQKHHGLWKIEESFRIMKSNLEVRPIFHWTEKRIRGHFVLCFLAFLLERELEFRLKNKGINASPNKIRDSLNSMKIVKLNHKGEQLYLKIPGDPLSNKILSAMKMASPKNVSK</sequence>
<evidence type="ECO:0000313" key="3">
    <source>
        <dbReference type="Proteomes" id="UP000323337"/>
    </source>
</evidence>
<dbReference type="Pfam" id="PF01609">
    <property type="entry name" value="DDE_Tnp_1"/>
    <property type="match status" value="1"/>
</dbReference>
<dbReference type="PANTHER" id="PTHR34614:SF2">
    <property type="entry name" value="TRANSPOSASE IS4-LIKE DOMAIN-CONTAINING PROTEIN"/>
    <property type="match status" value="1"/>
</dbReference>
<dbReference type="GO" id="GO:0003677">
    <property type="term" value="F:DNA binding"/>
    <property type="evidence" value="ECO:0007669"/>
    <property type="project" value="InterPro"/>
</dbReference>
<dbReference type="InterPro" id="IPR002559">
    <property type="entry name" value="Transposase_11"/>
</dbReference>
<dbReference type="GO" id="GO:0006313">
    <property type="term" value="P:DNA transposition"/>
    <property type="evidence" value="ECO:0007669"/>
    <property type="project" value="InterPro"/>
</dbReference>
<name>A0A5D0MRU3_FLESI</name>
<dbReference type="InterPro" id="IPR047654">
    <property type="entry name" value="IS1634_transpos"/>
</dbReference>
<dbReference type="NCBIfam" id="NF033559">
    <property type="entry name" value="transpos_IS1634"/>
    <property type="match status" value="1"/>
</dbReference>
<evidence type="ECO:0000259" key="1">
    <source>
        <dbReference type="Pfam" id="PF01609"/>
    </source>
</evidence>
<feature type="domain" description="Transposase IS4-like" evidence="1">
    <location>
        <begin position="179"/>
        <end position="460"/>
    </location>
</feature>
<gene>
    <name evidence="2" type="ORF">FXF49_05055</name>
</gene>
<dbReference type="Proteomes" id="UP000323337">
    <property type="component" value="Unassembled WGS sequence"/>
</dbReference>
<dbReference type="RefSeq" id="WP_303700828.1">
    <property type="nucleotide sequence ID" value="NZ_VSIV01000116.1"/>
</dbReference>
<dbReference type="InterPro" id="IPR012337">
    <property type="entry name" value="RNaseH-like_sf"/>
</dbReference>
<dbReference type="SUPFAM" id="SSF53098">
    <property type="entry name" value="Ribonuclease H-like"/>
    <property type="match status" value="1"/>
</dbReference>
<accession>A0A5D0MRU3</accession>
<reference evidence="2 3" key="1">
    <citation type="submission" date="2019-08" db="EMBL/GenBank/DDBJ databases">
        <title>Genomic characterization of a novel candidate phylum (ARYD3) from a high temperature, high salinity tertiary oil reservoir in north central Oklahoma, USA.</title>
        <authorList>
            <person name="Youssef N.H."/>
            <person name="Yadav A."/>
            <person name="Elshahed M.S."/>
        </authorList>
    </citation>
    <scope>NUCLEOTIDE SEQUENCE [LARGE SCALE GENOMIC DNA]</scope>
    <source>
        <strain evidence="2">ARYD1</strain>
    </source>
</reference>
<dbReference type="GO" id="GO:0004803">
    <property type="term" value="F:transposase activity"/>
    <property type="evidence" value="ECO:0007669"/>
    <property type="project" value="InterPro"/>
</dbReference>
<evidence type="ECO:0000313" key="2">
    <source>
        <dbReference type="EMBL" id="TYB33689.1"/>
    </source>
</evidence>